<protein>
    <submittedName>
        <fullName evidence="1">Uncharacterized protein</fullName>
    </submittedName>
</protein>
<dbReference type="EMBL" id="PDCK01000045">
    <property type="protein sequence ID" value="PRQ20761.1"/>
    <property type="molecule type" value="Genomic_DNA"/>
</dbReference>
<accession>A0A2P6PFQ6</accession>
<gene>
    <name evidence="1" type="ORF">RchiOBHm_Chr7g0231651</name>
</gene>
<proteinExistence type="predicted"/>
<evidence type="ECO:0000313" key="1">
    <source>
        <dbReference type="EMBL" id="PRQ20761.1"/>
    </source>
</evidence>
<dbReference type="Gramene" id="PRQ20761">
    <property type="protein sequence ID" value="PRQ20761"/>
    <property type="gene ID" value="RchiOBHm_Chr7g0231651"/>
</dbReference>
<dbReference type="Proteomes" id="UP000238479">
    <property type="component" value="Chromosome 7"/>
</dbReference>
<evidence type="ECO:0000313" key="2">
    <source>
        <dbReference type="Proteomes" id="UP000238479"/>
    </source>
</evidence>
<dbReference type="STRING" id="74649.A0A2P6PFQ6"/>
<comment type="caution">
    <text evidence="1">The sequence shown here is derived from an EMBL/GenBank/DDBJ whole genome shotgun (WGS) entry which is preliminary data.</text>
</comment>
<dbReference type="AlphaFoldDB" id="A0A2P6PFQ6"/>
<keyword evidence="2" id="KW-1185">Reference proteome</keyword>
<reference evidence="1 2" key="1">
    <citation type="journal article" date="2018" name="Nat. Genet.">
        <title>The Rosa genome provides new insights in the design of modern roses.</title>
        <authorList>
            <person name="Bendahmane M."/>
        </authorList>
    </citation>
    <scope>NUCLEOTIDE SEQUENCE [LARGE SCALE GENOMIC DNA]</scope>
    <source>
        <strain evidence="2">cv. Old Blush</strain>
    </source>
</reference>
<sequence>MFSGGGSCVSNHLRLRDSDLHRCHQPQLGFGFVFGFGLGTQITGLRVRRSLKSLSARRISSFRSIIHSKSPPDIPTLSHCFRYGSNIRHRIVEDKLMRQQAQLLLDEAAS</sequence>
<name>A0A2P6PFQ6_ROSCH</name>
<organism evidence="1 2">
    <name type="scientific">Rosa chinensis</name>
    <name type="common">China rose</name>
    <dbReference type="NCBI Taxonomy" id="74649"/>
    <lineage>
        <taxon>Eukaryota</taxon>
        <taxon>Viridiplantae</taxon>
        <taxon>Streptophyta</taxon>
        <taxon>Embryophyta</taxon>
        <taxon>Tracheophyta</taxon>
        <taxon>Spermatophyta</taxon>
        <taxon>Magnoliopsida</taxon>
        <taxon>eudicotyledons</taxon>
        <taxon>Gunneridae</taxon>
        <taxon>Pentapetalae</taxon>
        <taxon>rosids</taxon>
        <taxon>fabids</taxon>
        <taxon>Rosales</taxon>
        <taxon>Rosaceae</taxon>
        <taxon>Rosoideae</taxon>
        <taxon>Rosoideae incertae sedis</taxon>
        <taxon>Rosa</taxon>
    </lineage>
</organism>